<evidence type="ECO:0000313" key="3">
    <source>
        <dbReference type="Proteomes" id="UP000574067"/>
    </source>
</evidence>
<dbReference type="RefSeq" id="WP_169159678.1">
    <property type="nucleotide sequence ID" value="NZ_JABBFW010000004.1"/>
</dbReference>
<dbReference type="Proteomes" id="UP000574067">
    <property type="component" value="Unassembled WGS sequence"/>
</dbReference>
<keyword evidence="3" id="KW-1185">Reference proteome</keyword>
<accession>A0A848F5T4</accession>
<reference evidence="2 3" key="1">
    <citation type="submission" date="2020-04" db="EMBL/GenBank/DDBJ databases">
        <title>Azohydromonas sp. isolated from soil.</title>
        <authorList>
            <person name="Dahal R.H."/>
        </authorList>
    </citation>
    <scope>NUCLEOTIDE SEQUENCE [LARGE SCALE GENOMIC DNA]</scope>
    <source>
        <strain evidence="2 3">G-1-1-14</strain>
    </source>
</reference>
<sequence length="90" mass="8917">MKTPILALALLVAAALAQAETVAPAAAAPATQPAAARANAEHPAVLAARQARSAGIDANRFIVLPPASARWTSGPAVDANAVRTADASAR</sequence>
<feature type="chain" id="PRO_5032974051" evidence="1">
    <location>
        <begin position="20"/>
        <end position="90"/>
    </location>
</feature>
<dbReference type="EMBL" id="JABBFW010000004">
    <property type="protein sequence ID" value="NML14762.1"/>
    <property type="molecule type" value="Genomic_DNA"/>
</dbReference>
<gene>
    <name evidence="2" type="ORF">HHL10_07215</name>
</gene>
<proteinExistence type="predicted"/>
<evidence type="ECO:0000313" key="2">
    <source>
        <dbReference type="EMBL" id="NML14762.1"/>
    </source>
</evidence>
<feature type="signal peptide" evidence="1">
    <location>
        <begin position="1"/>
        <end position="19"/>
    </location>
</feature>
<dbReference type="AlphaFoldDB" id="A0A848F5T4"/>
<evidence type="ECO:0000256" key="1">
    <source>
        <dbReference type="SAM" id="SignalP"/>
    </source>
</evidence>
<name>A0A848F5T4_9BURK</name>
<organism evidence="2 3">
    <name type="scientific">Azohydromonas caseinilytica</name>
    <dbReference type="NCBI Taxonomy" id="2728836"/>
    <lineage>
        <taxon>Bacteria</taxon>
        <taxon>Pseudomonadati</taxon>
        <taxon>Pseudomonadota</taxon>
        <taxon>Betaproteobacteria</taxon>
        <taxon>Burkholderiales</taxon>
        <taxon>Sphaerotilaceae</taxon>
        <taxon>Azohydromonas</taxon>
    </lineage>
</organism>
<comment type="caution">
    <text evidence="2">The sequence shown here is derived from an EMBL/GenBank/DDBJ whole genome shotgun (WGS) entry which is preliminary data.</text>
</comment>
<protein>
    <submittedName>
        <fullName evidence="2">Uncharacterized protein</fullName>
    </submittedName>
</protein>
<keyword evidence="1" id="KW-0732">Signal</keyword>